<protein>
    <submittedName>
        <fullName evidence="2">ABC-2 family transporter protein</fullName>
    </submittedName>
</protein>
<keyword evidence="1" id="KW-0812">Transmembrane</keyword>
<gene>
    <name evidence="2" type="ORF">SAMN05421659_103216</name>
</gene>
<feature type="transmembrane region" description="Helical" evidence="1">
    <location>
        <begin position="41"/>
        <end position="59"/>
    </location>
</feature>
<feature type="transmembrane region" description="Helical" evidence="1">
    <location>
        <begin position="79"/>
        <end position="103"/>
    </location>
</feature>
<dbReference type="Proteomes" id="UP000199701">
    <property type="component" value="Unassembled WGS sequence"/>
</dbReference>
<evidence type="ECO:0000313" key="2">
    <source>
        <dbReference type="EMBL" id="SEW02413.1"/>
    </source>
</evidence>
<keyword evidence="1" id="KW-0472">Membrane</keyword>
<feature type="transmembrane region" description="Helical" evidence="1">
    <location>
        <begin position="179"/>
        <end position="201"/>
    </location>
</feature>
<accession>A0A1I0NMJ9</accession>
<feature type="transmembrane region" description="Helical" evidence="1">
    <location>
        <begin position="123"/>
        <end position="147"/>
    </location>
</feature>
<proteinExistence type="predicted"/>
<evidence type="ECO:0000256" key="1">
    <source>
        <dbReference type="SAM" id="Phobius"/>
    </source>
</evidence>
<name>A0A1I0NMJ9_9FIRM</name>
<dbReference type="RefSeq" id="WP_092451390.1">
    <property type="nucleotide sequence ID" value="NZ_FOJI01000003.1"/>
</dbReference>
<dbReference type="EMBL" id="FOJI01000003">
    <property type="protein sequence ID" value="SEW02413.1"/>
    <property type="molecule type" value="Genomic_DNA"/>
</dbReference>
<keyword evidence="3" id="KW-1185">Reference proteome</keyword>
<dbReference type="STRING" id="99656.SAMN05421659_103216"/>
<feature type="transmembrane region" description="Helical" evidence="1">
    <location>
        <begin position="18"/>
        <end position="35"/>
    </location>
</feature>
<organism evidence="2 3">
    <name type="scientific">[Clostridium] fimetarium</name>
    <dbReference type="NCBI Taxonomy" id="99656"/>
    <lineage>
        <taxon>Bacteria</taxon>
        <taxon>Bacillati</taxon>
        <taxon>Bacillota</taxon>
        <taxon>Clostridia</taxon>
        <taxon>Lachnospirales</taxon>
        <taxon>Lachnospiraceae</taxon>
    </lineage>
</organism>
<reference evidence="2 3" key="1">
    <citation type="submission" date="2016-10" db="EMBL/GenBank/DDBJ databases">
        <authorList>
            <person name="de Groot N.N."/>
        </authorList>
    </citation>
    <scope>NUCLEOTIDE SEQUENCE [LARGE SCALE GENOMIC DNA]</scope>
    <source>
        <strain evidence="2 3">DSM 9179</strain>
    </source>
</reference>
<keyword evidence="1" id="KW-1133">Transmembrane helix</keyword>
<feature type="transmembrane region" description="Helical" evidence="1">
    <location>
        <begin position="154"/>
        <end position="173"/>
    </location>
</feature>
<sequence length="211" mass="23824">MALVIKELYFMKSQWKKNLLTLFALCIIVYYFVVNDYSSDSVMFIGAYVPGMIICMQLIQNSIEFEKINKTFEKMLTVYSLRAVLLSKCATCSLAGSAIGYIFGWITYFSKNNHSEETITLKVLIGLFVLMTLINILMSMIMTLLFLFINQTLIINLILTVFISAIILMGMGIGVSDNIFMYVGACGTVILLLSVAVAYLFRFISNDKVVY</sequence>
<evidence type="ECO:0000313" key="3">
    <source>
        <dbReference type="Proteomes" id="UP000199701"/>
    </source>
</evidence>
<dbReference type="AlphaFoldDB" id="A0A1I0NMJ9"/>